<dbReference type="EMBL" id="NFDN01000041">
    <property type="protein sequence ID" value="OTY60319.1"/>
    <property type="molecule type" value="Genomic_DNA"/>
</dbReference>
<comment type="caution">
    <text evidence="1">The sequence shown here is derived from an EMBL/GenBank/DDBJ whole genome shotgun (WGS) entry which is preliminary data.</text>
</comment>
<gene>
    <name evidence="1" type="ORF">BK746_07845</name>
</gene>
<dbReference type="RefSeq" id="WP_087965606.1">
    <property type="nucleotide sequence ID" value="NZ_NFDN01000041.1"/>
</dbReference>
<sequence length="103" mass="11768">MEDMKAEILKRVKLQVPNVSNENVLISIGDTMFMVAEYTNRKIPEFPPAYPGIIAKMVVHQYMEQEREGKKSESLGNYSVTYDDVGDYPASITKGLKVRLRVR</sequence>
<organism evidence="1 2">
    <name type="scientific">Bacillus thuringiensis serovar yosoo</name>
    <dbReference type="NCBI Taxonomy" id="180848"/>
    <lineage>
        <taxon>Bacteria</taxon>
        <taxon>Bacillati</taxon>
        <taxon>Bacillota</taxon>
        <taxon>Bacilli</taxon>
        <taxon>Bacillales</taxon>
        <taxon>Bacillaceae</taxon>
        <taxon>Bacillus</taxon>
        <taxon>Bacillus cereus group</taxon>
    </lineage>
</organism>
<name>A0A9X6FAK4_BACTU</name>
<evidence type="ECO:0000313" key="1">
    <source>
        <dbReference type="EMBL" id="OTY60319.1"/>
    </source>
</evidence>
<dbReference type="Proteomes" id="UP000195129">
    <property type="component" value="Unassembled WGS sequence"/>
</dbReference>
<proteinExistence type="predicted"/>
<dbReference type="InterPro" id="IPR053746">
    <property type="entry name" value="Viral_HT_Connector_Assembly"/>
</dbReference>
<dbReference type="Gene3D" id="1.10.246.150">
    <property type="match status" value="1"/>
</dbReference>
<protein>
    <submittedName>
        <fullName evidence="1">Uncharacterized protein</fullName>
    </submittedName>
</protein>
<evidence type="ECO:0000313" key="2">
    <source>
        <dbReference type="Proteomes" id="UP000195129"/>
    </source>
</evidence>
<dbReference type="AlphaFoldDB" id="A0A9X6FAK4"/>
<reference evidence="1 2" key="1">
    <citation type="submission" date="2016-10" db="EMBL/GenBank/DDBJ databases">
        <title>Comparative genomics of Bacillus thuringiensis reveals a path to pathogens against multiple invertebrate hosts.</title>
        <authorList>
            <person name="Zheng J."/>
            <person name="Gao Q."/>
            <person name="Liu H."/>
            <person name="Peng D."/>
            <person name="Ruan L."/>
            <person name="Sun M."/>
        </authorList>
    </citation>
    <scope>NUCLEOTIDE SEQUENCE [LARGE SCALE GENOMIC DNA]</scope>
    <source>
        <strain evidence="1">BGSC 4CA1</strain>
    </source>
</reference>
<accession>A0A9X6FAK4</accession>